<evidence type="ECO:0000259" key="6">
    <source>
        <dbReference type="Pfam" id="PF01494"/>
    </source>
</evidence>
<dbReference type="InterPro" id="IPR038220">
    <property type="entry name" value="PHOX_C_sf"/>
</dbReference>
<accession>A0A4Y9Y7K4</accession>
<dbReference type="InterPro" id="IPR036249">
    <property type="entry name" value="Thioredoxin-like_sf"/>
</dbReference>
<dbReference type="AlphaFoldDB" id="A0A4Y9Y7K4"/>
<evidence type="ECO:0000256" key="2">
    <source>
        <dbReference type="ARBA" id="ARBA00007801"/>
    </source>
</evidence>
<dbReference type="SUPFAM" id="SSF51905">
    <property type="entry name" value="FAD/NAD(P)-binding domain"/>
    <property type="match status" value="1"/>
</dbReference>
<dbReference type="PRINTS" id="PR00420">
    <property type="entry name" value="RNGMNOXGNASE"/>
</dbReference>
<dbReference type="GO" id="GO:0016709">
    <property type="term" value="F:oxidoreductase activity, acting on paired donors, with incorporation or reduction of molecular oxygen, NAD(P)H as one donor, and incorporation of one atom of oxygen"/>
    <property type="evidence" value="ECO:0007669"/>
    <property type="project" value="UniProtKB-ARBA"/>
</dbReference>
<dbReference type="PANTHER" id="PTHR43004">
    <property type="entry name" value="TRK SYSTEM POTASSIUM UPTAKE PROTEIN"/>
    <property type="match status" value="1"/>
</dbReference>
<comment type="cofactor">
    <cofactor evidence="1">
        <name>FAD</name>
        <dbReference type="ChEBI" id="CHEBI:57692"/>
    </cofactor>
</comment>
<gene>
    <name evidence="8" type="ORF">EVJ58_g6385</name>
</gene>
<reference evidence="8 9" key="1">
    <citation type="submission" date="2019-01" db="EMBL/GenBank/DDBJ databases">
        <title>Genome sequencing of the rare red list fungi Fomitopsis rosea.</title>
        <authorList>
            <person name="Buettner E."/>
            <person name="Kellner H."/>
        </authorList>
    </citation>
    <scope>NUCLEOTIDE SEQUENCE [LARGE SCALE GENOMIC DNA]</scope>
    <source>
        <strain evidence="8 9">DSM 105464</strain>
    </source>
</reference>
<dbReference type="Gene3D" id="3.40.30.20">
    <property type="match status" value="1"/>
</dbReference>
<dbReference type="Pfam" id="PF07976">
    <property type="entry name" value="Phe_hydrox_dim"/>
    <property type="match status" value="1"/>
</dbReference>
<comment type="similarity">
    <text evidence="2">Belongs to the PheA/TfdB FAD monooxygenase family.</text>
</comment>
<evidence type="ECO:0000259" key="7">
    <source>
        <dbReference type="Pfam" id="PF07976"/>
    </source>
</evidence>
<dbReference type="STRING" id="34475.A0A4Y9Y7K4"/>
<feature type="domain" description="Phenol hydroxylase-like C-terminal dimerisation" evidence="7">
    <location>
        <begin position="474"/>
        <end position="524"/>
    </location>
</feature>
<evidence type="ECO:0000256" key="1">
    <source>
        <dbReference type="ARBA" id="ARBA00001974"/>
    </source>
</evidence>
<dbReference type="Gene3D" id="3.50.50.60">
    <property type="entry name" value="FAD/NAD(P)-binding domain"/>
    <property type="match status" value="1"/>
</dbReference>
<evidence type="ECO:0000313" key="8">
    <source>
        <dbReference type="EMBL" id="TFY58486.1"/>
    </source>
</evidence>
<organism evidence="8 9">
    <name type="scientific">Rhodofomes roseus</name>
    <dbReference type="NCBI Taxonomy" id="34475"/>
    <lineage>
        <taxon>Eukaryota</taxon>
        <taxon>Fungi</taxon>
        <taxon>Dikarya</taxon>
        <taxon>Basidiomycota</taxon>
        <taxon>Agaricomycotina</taxon>
        <taxon>Agaricomycetes</taxon>
        <taxon>Polyporales</taxon>
        <taxon>Rhodofomes</taxon>
    </lineage>
</organism>
<dbReference type="InterPro" id="IPR036188">
    <property type="entry name" value="FAD/NAD-bd_sf"/>
</dbReference>
<comment type="caution">
    <text evidence="8">The sequence shown here is derived from an EMBL/GenBank/DDBJ whole genome shotgun (WGS) entry which is preliminary data.</text>
</comment>
<protein>
    <submittedName>
        <fullName evidence="8">Uncharacterized protein</fullName>
    </submittedName>
</protein>
<dbReference type="Pfam" id="PF01494">
    <property type="entry name" value="FAD_binding_3"/>
    <property type="match status" value="1"/>
</dbReference>
<keyword evidence="3" id="KW-0285">Flavoprotein</keyword>
<dbReference type="Gene3D" id="3.30.70.2450">
    <property type="match status" value="1"/>
</dbReference>
<dbReference type="InterPro" id="IPR002938">
    <property type="entry name" value="FAD-bd"/>
</dbReference>
<keyword evidence="4" id="KW-0274">FAD</keyword>
<feature type="domain" description="FAD-binding" evidence="6">
    <location>
        <begin position="8"/>
        <end position="336"/>
    </location>
</feature>
<evidence type="ECO:0000256" key="3">
    <source>
        <dbReference type="ARBA" id="ARBA00022630"/>
    </source>
</evidence>
<dbReference type="PANTHER" id="PTHR43004:SF19">
    <property type="entry name" value="BINDING MONOOXYGENASE, PUTATIVE (JCVI)-RELATED"/>
    <property type="match status" value="1"/>
</dbReference>
<sequence>MSQESIAPVLVVGAGPAGLTIALSLLKNGVPVRIINKAPVDHKEQRGLGQQPRTQEVFHFLGALPEMRTMGIDLQPLKFYKFPGGKEVLTTLRLVASEDPTPSRPFNNPIQVPQYHTEAVLRSHLAKYGCSVELNTEFVGLKQFDDHVEATVKRMEGGEEMIETKSYRWLVGADGGRSVVRKQSGLAFEGTSTPEKAILGELYLEGLDAEHWHMWLKDAGNDLPTSLLVRTTEVPGKFWFMLSGDIDPDQALVSNESVKQALQLAMERDDLPLGEIVHVTDYRPSVRMVNKFRKGRVFVVGDAAHVHTPRGGQGLNSSVQDAFNLGWKLALVETETVRMTQDVFTKRGDAESIKSAWQRGTHLKQFGINYRWSSIVFDERFQAIDAQGAETAALNPYGTEGDSILRAGDRAPNATGLVRVGQDAQSQTTDLFSVFGPTHHTALIFGGGCRRHTSHNQEPARADSVALNAANGGDAVLHDGDGTAYAGYGMSEYQTYVVIVRPDGVVGATVSGEEGVRKYFGAVFSDIQPA</sequence>
<dbReference type="GO" id="GO:0071949">
    <property type="term" value="F:FAD binding"/>
    <property type="evidence" value="ECO:0007669"/>
    <property type="project" value="InterPro"/>
</dbReference>
<dbReference type="EMBL" id="SEKV01000357">
    <property type="protein sequence ID" value="TFY58486.1"/>
    <property type="molecule type" value="Genomic_DNA"/>
</dbReference>
<dbReference type="InterPro" id="IPR012941">
    <property type="entry name" value="Phe_hydrox_C_dim_dom"/>
</dbReference>
<dbReference type="Proteomes" id="UP000298390">
    <property type="component" value="Unassembled WGS sequence"/>
</dbReference>
<evidence type="ECO:0000256" key="5">
    <source>
        <dbReference type="ARBA" id="ARBA00023002"/>
    </source>
</evidence>
<evidence type="ECO:0000256" key="4">
    <source>
        <dbReference type="ARBA" id="ARBA00022827"/>
    </source>
</evidence>
<dbReference type="SUPFAM" id="SSF52833">
    <property type="entry name" value="Thioredoxin-like"/>
    <property type="match status" value="1"/>
</dbReference>
<evidence type="ECO:0000313" key="9">
    <source>
        <dbReference type="Proteomes" id="UP000298390"/>
    </source>
</evidence>
<name>A0A4Y9Y7K4_9APHY</name>
<keyword evidence="5" id="KW-0560">Oxidoreductase</keyword>
<dbReference type="InterPro" id="IPR050641">
    <property type="entry name" value="RIFMO-like"/>
</dbReference>
<proteinExistence type="inferred from homology"/>